<dbReference type="PANTHER" id="PTHR21708">
    <property type="entry name" value="PROBABLE 2-DEHYDROPANTOATE 2-REDUCTASE"/>
    <property type="match status" value="1"/>
</dbReference>
<dbReference type="Gene3D" id="3.40.50.720">
    <property type="entry name" value="NAD(P)-binding Rossmann-like Domain"/>
    <property type="match status" value="1"/>
</dbReference>
<name>A0A9D1TAZ2_9FIRM</name>
<dbReference type="Pfam" id="PF08546">
    <property type="entry name" value="ApbA_C"/>
    <property type="match status" value="1"/>
</dbReference>
<dbReference type="InterPro" id="IPR013752">
    <property type="entry name" value="KPA_reductase"/>
</dbReference>
<reference evidence="7" key="2">
    <citation type="journal article" date="2021" name="PeerJ">
        <title>Extensive microbial diversity within the chicken gut microbiome revealed by metagenomics and culture.</title>
        <authorList>
            <person name="Gilroy R."/>
            <person name="Ravi A."/>
            <person name="Getino M."/>
            <person name="Pursley I."/>
            <person name="Horton D.L."/>
            <person name="Alikhan N.F."/>
            <person name="Baker D."/>
            <person name="Gharbi K."/>
            <person name="Hall N."/>
            <person name="Watson M."/>
            <person name="Adriaenssens E.M."/>
            <person name="Foster-Nyarko E."/>
            <person name="Jarju S."/>
            <person name="Secka A."/>
            <person name="Antonio M."/>
            <person name="Oren A."/>
            <person name="Chaudhuri R.R."/>
            <person name="La Ragione R."/>
            <person name="Hildebrand F."/>
            <person name="Pallen M.J."/>
        </authorList>
    </citation>
    <scope>NUCLEOTIDE SEQUENCE</scope>
    <source>
        <strain evidence="7">CHK188-20938</strain>
    </source>
</reference>
<dbReference type="EMBL" id="DVOO01000013">
    <property type="protein sequence ID" value="HIV25152.1"/>
    <property type="molecule type" value="Genomic_DNA"/>
</dbReference>
<proteinExistence type="inferred from homology"/>
<evidence type="ECO:0000313" key="7">
    <source>
        <dbReference type="EMBL" id="HIV25152.1"/>
    </source>
</evidence>
<reference evidence="7" key="1">
    <citation type="submission" date="2020-10" db="EMBL/GenBank/DDBJ databases">
        <authorList>
            <person name="Gilroy R."/>
        </authorList>
    </citation>
    <scope>NUCLEOTIDE SEQUENCE</scope>
    <source>
        <strain evidence="7">CHK188-20938</strain>
    </source>
</reference>
<dbReference type="InterPro" id="IPR013332">
    <property type="entry name" value="KPR_N"/>
</dbReference>
<dbReference type="Gene3D" id="1.10.1040.10">
    <property type="entry name" value="N-(1-d-carboxylethyl)-l-norvaline Dehydrogenase, domain 2"/>
    <property type="match status" value="1"/>
</dbReference>
<evidence type="ECO:0000256" key="3">
    <source>
        <dbReference type="ARBA" id="ARBA00023002"/>
    </source>
</evidence>
<feature type="domain" description="Ketopantoate reductase N-terminal" evidence="5">
    <location>
        <begin position="3"/>
        <end position="149"/>
    </location>
</feature>
<evidence type="ECO:0000259" key="5">
    <source>
        <dbReference type="Pfam" id="PF02558"/>
    </source>
</evidence>
<evidence type="ECO:0000259" key="6">
    <source>
        <dbReference type="Pfam" id="PF08546"/>
    </source>
</evidence>
<dbReference type="PANTHER" id="PTHR21708:SF26">
    <property type="entry name" value="2-DEHYDROPANTOATE 2-REDUCTASE"/>
    <property type="match status" value="1"/>
</dbReference>
<keyword evidence="2 4" id="KW-0521">NADP</keyword>
<dbReference type="InterPro" id="IPR008927">
    <property type="entry name" value="6-PGluconate_DH-like_C_sf"/>
</dbReference>
<evidence type="ECO:0000256" key="4">
    <source>
        <dbReference type="RuleBase" id="RU362068"/>
    </source>
</evidence>
<comment type="catalytic activity">
    <reaction evidence="4">
        <text>(R)-pantoate + NADP(+) = 2-dehydropantoate + NADPH + H(+)</text>
        <dbReference type="Rhea" id="RHEA:16233"/>
        <dbReference type="ChEBI" id="CHEBI:11561"/>
        <dbReference type="ChEBI" id="CHEBI:15378"/>
        <dbReference type="ChEBI" id="CHEBI:15980"/>
        <dbReference type="ChEBI" id="CHEBI:57783"/>
        <dbReference type="ChEBI" id="CHEBI:58349"/>
        <dbReference type="EC" id="1.1.1.169"/>
    </reaction>
</comment>
<comment type="caution">
    <text evidence="7">The sequence shown here is derived from an EMBL/GenBank/DDBJ whole genome shotgun (WGS) entry which is preliminary data.</text>
</comment>
<dbReference type="NCBIfam" id="TIGR00745">
    <property type="entry name" value="apbA_panE"/>
    <property type="match status" value="1"/>
</dbReference>
<comment type="pathway">
    <text evidence="4">Cofactor biosynthesis; (R)-pantothenate biosynthesis; (R)-pantoate from 3-methyl-2-oxobutanoate: step 2/2.</text>
</comment>
<dbReference type="AlphaFoldDB" id="A0A9D1TAZ2"/>
<evidence type="ECO:0000313" key="8">
    <source>
        <dbReference type="Proteomes" id="UP000824169"/>
    </source>
</evidence>
<sequence length="305" mass="33667">MKYLIIGAGGTGGPLGAYLHRAGREVLLIARGQHLQAIQEEGLRLEKAWEEPEVLRIPSCDMEHCEEKADVIFVCVKGYSLEETIPFIRRTAAHGAAVIPILNLYGTGRRLQKELPDLLVTDGCIYISANRTAPGVLYMHGKIFRVVYGLPDHRTDHPLLQKVREDLNGAGIEALYSGNIEKDALQKFSYVSPMAACGQFYGVEAQAVQKPGVARDLFVQLIDEIQQLAEAMGIHYEQCLHEVNLHILSGLAPTASTSMQRDIQAGRPSEIDGLIYQVDRMAGELGISLPGYRMVAAELRRRGLH</sequence>
<evidence type="ECO:0000256" key="1">
    <source>
        <dbReference type="ARBA" id="ARBA00007870"/>
    </source>
</evidence>
<dbReference type="SUPFAM" id="SSF51735">
    <property type="entry name" value="NAD(P)-binding Rossmann-fold domains"/>
    <property type="match status" value="1"/>
</dbReference>
<dbReference type="InterPro" id="IPR013328">
    <property type="entry name" value="6PGD_dom2"/>
</dbReference>
<protein>
    <recommendedName>
        <fullName evidence="4">2-dehydropantoate 2-reductase</fullName>
        <ecNumber evidence="4">1.1.1.169</ecNumber>
    </recommendedName>
    <alternativeName>
        <fullName evidence="4">Ketopantoate reductase</fullName>
    </alternativeName>
</protein>
<comment type="function">
    <text evidence="4">Catalyzes the NADPH-dependent reduction of ketopantoate into pantoic acid.</text>
</comment>
<keyword evidence="3 4" id="KW-0560">Oxidoreductase</keyword>
<dbReference type="GO" id="GO:0005737">
    <property type="term" value="C:cytoplasm"/>
    <property type="evidence" value="ECO:0007669"/>
    <property type="project" value="TreeGrafter"/>
</dbReference>
<dbReference type="GO" id="GO:0008677">
    <property type="term" value="F:2-dehydropantoate 2-reductase activity"/>
    <property type="evidence" value="ECO:0007669"/>
    <property type="project" value="UniProtKB-EC"/>
</dbReference>
<dbReference type="SUPFAM" id="SSF48179">
    <property type="entry name" value="6-phosphogluconate dehydrogenase C-terminal domain-like"/>
    <property type="match status" value="1"/>
</dbReference>
<dbReference type="Pfam" id="PF02558">
    <property type="entry name" value="ApbA"/>
    <property type="match status" value="1"/>
</dbReference>
<dbReference type="InterPro" id="IPR036291">
    <property type="entry name" value="NAD(P)-bd_dom_sf"/>
</dbReference>
<dbReference type="GO" id="GO:0015940">
    <property type="term" value="P:pantothenate biosynthetic process"/>
    <property type="evidence" value="ECO:0007669"/>
    <property type="project" value="UniProtKB-KW"/>
</dbReference>
<keyword evidence="4" id="KW-0566">Pantothenate biosynthesis</keyword>
<dbReference type="InterPro" id="IPR051402">
    <property type="entry name" value="KPR-Related"/>
</dbReference>
<feature type="domain" description="Ketopantoate reductase C-terminal" evidence="6">
    <location>
        <begin position="179"/>
        <end position="300"/>
    </location>
</feature>
<dbReference type="Proteomes" id="UP000824169">
    <property type="component" value="Unassembled WGS sequence"/>
</dbReference>
<gene>
    <name evidence="7" type="ORF">IAB71_05100</name>
</gene>
<organism evidence="7 8">
    <name type="scientific">Candidatus Scatomonas pullistercoris</name>
    <dbReference type="NCBI Taxonomy" id="2840920"/>
    <lineage>
        <taxon>Bacteria</taxon>
        <taxon>Bacillati</taxon>
        <taxon>Bacillota</taxon>
        <taxon>Clostridia</taxon>
        <taxon>Lachnospirales</taxon>
        <taxon>Lachnospiraceae</taxon>
        <taxon>Lachnospiraceae incertae sedis</taxon>
        <taxon>Candidatus Scatomonas</taxon>
    </lineage>
</organism>
<accession>A0A9D1TAZ2</accession>
<comment type="similarity">
    <text evidence="1 4">Belongs to the ketopantoate reductase family.</text>
</comment>
<dbReference type="InterPro" id="IPR003710">
    <property type="entry name" value="ApbA"/>
</dbReference>
<dbReference type="EC" id="1.1.1.169" evidence="4"/>
<evidence type="ECO:0000256" key="2">
    <source>
        <dbReference type="ARBA" id="ARBA00022857"/>
    </source>
</evidence>